<organism evidence="1 2">
    <name type="scientific">Lentinula lateritia</name>
    <dbReference type="NCBI Taxonomy" id="40482"/>
    <lineage>
        <taxon>Eukaryota</taxon>
        <taxon>Fungi</taxon>
        <taxon>Dikarya</taxon>
        <taxon>Basidiomycota</taxon>
        <taxon>Agaricomycotina</taxon>
        <taxon>Agaricomycetes</taxon>
        <taxon>Agaricomycetidae</taxon>
        <taxon>Agaricales</taxon>
        <taxon>Marasmiineae</taxon>
        <taxon>Omphalotaceae</taxon>
        <taxon>Lentinula</taxon>
    </lineage>
</organism>
<gene>
    <name evidence="1" type="ORF">C8R41DRAFT_913295</name>
</gene>
<evidence type="ECO:0000313" key="1">
    <source>
        <dbReference type="EMBL" id="KAJ4501300.1"/>
    </source>
</evidence>
<proteinExistence type="predicted"/>
<protein>
    <submittedName>
        <fullName evidence="1">Uncharacterized protein</fullName>
    </submittedName>
</protein>
<reference evidence="1" key="1">
    <citation type="submission" date="2022-08" db="EMBL/GenBank/DDBJ databases">
        <title>A Global Phylogenomic Analysis of the Shiitake Genus Lentinula.</title>
        <authorList>
            <consortium name="DOE Joint Genome Institute"/>
            <person name="Sierra-Patev S."/>
            <person name="Min B."/>
            <person name="Naranjo-Ortiz M."/>
            <person name="Looney B."/>
            <person name="Konkel Z."/>
            <person name="Slot J.C."/>
            <person name="Sakamoto Y."/>
            <person name="Steenwyk J.L."/>
            <person name="Rokas A."/>
            <person name="Carro J."/>
            <person name="Camarero S."/>
            <person name="Ferreira P."/>
            <person name="Molpeceres G."/>
            <person name="Ruiz-Duenas F.J."/>
            <person name="Serrano A."/>
            <person name="Henrissat B."/>
            <person name="Drula E."/>
            <person name="Hughes K.W."/>
            <person name="Mata J.L."/>
            <person name="Ishikawa N.K."/>
            <person name="Vargas-Isla R."/>
            <person name="Ushijima S."/>
            <person name="Smith C.A."/>
            <person name="Ahrendt S."/>
            <person name="Andreopoulos W."/>
            <person name="He G."/>
            <person name="Labutti K."/>
            <person name="Lipzen A."/>
            <person name="Ng V."/>
            <person name="Riley R."/>
            <person name="Sandor L."/>
            <person name="Barry K."/>
            <person name="Martinez A.T."/>
            <person name="Xiao Y."/>
            <person name="Gibbons J.G."/>
            <person name="Terashima K."/>
            <person name="Grigoriev I.V."/>
            <person name="Hibbett D.S."/>
        </authorList>
    </citation>
    <scope>NUCLEOTIDE SEQUENCE</scope>
    <source>
        <strain evidence="1">RHP3577 ss4</strain>
    </source>
</reference>
<dbReference type="EMBL" id="JANVFT010000002">
    <property type="protein sequence ID" value="KAJ4501300.1"/>
    <property type="molecule type" value="Genomic_DNA"/>
</dbReference>
<keyword evidence="2" id="KW-1185">Reference proteome</keyword>
<comment type="caution">
    <text evidence="1">The sequence shown here is derived from an EMBL/GenBank/DDBJ whole genome shotgun (WGS) entry which is preliminary data.</text>
</comment>
<name>A0ABQ8W0B9_9AGAR</name>
<accession>A0ABQ8W0B9</accession>
<evidence type="ECO:0000313" key="2">
    <source>
        <dbReference type="Proteomes" id="UP001150217"/>
    </source>
</evidence>
<dbReference type="Proteomes" id="UP001150217">
    <property type="component" value="Unassembled WGS sequence"/>
</dbReference>
<sequence length="93" mass="10076">MAVGVSSNTSQGRLGEPLSLDSTFTKFQAEVARESVNNMIKKNTLRVSSFAEEDSLESLLAPDSQGCLQFGDPKKSNKRTTRALFAILRQPAG</sequence>